<protein>
    <submittedName>
        <fullName evidence="2">Uncharacterized protein</fullName>
    </submittedName>
</protein>
<dbReference type="EMBL" id="ML977322">
    <property type="protein sequence ID" value="KAF2115659.1"/>
    <property type="molecule type" value="Genomic_DNA"/>
</dbReference>
<dbReference type="Proteomes" id="UP000799770">
    <property type="component" value="Unassembled WGS sequence"/>
</dbReference>
<name>A0A6A5Z813_9PLEO</name>
<feature type="region of interest" description="Disordered" evidence="1">
    <location>
        <begin position="244"/>
        <end position="269"/>
    </location>
</feature>
<proteinExistence type="predicted"/>
<keyword evidence="3" id="KW-1185">Reference proteome</keyword>
<dbReference type="AlphaFoldDB" id="A0A6A5Z813"/>
<organism evidence="2 3">
    <name type="scientific">Lophiotrema nucula</name>
    <dbReference type="NCBI Taxonomy" id="690887"/>
    <lineage>
        <taxon>Eukaryota</taxon>
        <taxon>Fungi</taxon>
        <taxon>Dikarya</taxon>
        <taxon>Ascomycota</taxon>
        <taxon>Pezizomycotina</taxon>
        <taxon>Dothideomycetes</taxon>
        <taxon>Pleosporomycetidae</taxon>
        <taxon>Pleosporales</taxon>
        <taxon>Lophiotremataceae</taxon>
        <taxon>Lophiotrema</taxon>
    </lineage>
</organism>
<evidence type="ECO:0000313" key="3">
    <source>
        <dbReference type="Proteomes" id="UP000799770"/>
    </source>
</evidence>
<accession>A0A6A5Z813</accession>
<evidence type="ECO:0000256" key="1">
    <source>
        <dbReference type="SAM" id="MobiDB-lite"/>
    </source>
</evidence>
<feature type="compositionally biased region" description="Low complexity" evidence="1">
    <location>
        <begin position="249"/>
        <end position="265"/>
    </location>
</feature>
<evidence type="ECO:0000313" key="2">
    <source>
        <dbReference type="EMBL" id="KAF2115659.1"/>
    </source>
</evidence>
<dbReference type="OrthoDB" id="4354287at2759"/>
<reference evidence="2" key="1">
    <citation type="journal article" date="2020" name="Stud. Mycol.">
        <title>101 Dothideomycetes genomes: a test case for predicting lifestyles and emergence of pathogens.</title>
        <authorList>
            <person name="Haridas S."/>
            <person name="Albert R."/>
            <person name="Binder M."/>
            <person name="Bloem J."/>
            <person name="Labutti K."/>
            <person name="Salamov A."/>
            <person name="Andreopoulos B."/>
            <person name="Baker S."/>
            <person name="Barry K."/>
            <person name="Bills G."/>
            <person name="Bluhm B."/>
            <person name="Cannon C."/>
            <person name="Castanera R."/>
            <person name="Culley D."/>
            <person name="Daum C."/>
            <person name="Ezra D."/>
            <person name="Gonzalez J."/>
            <person name="Henrissat B."/>
            <person name="Kuo A."/>
            <person name="Liang C."/>
            <person name="Lipzen A."/>
            <person name="Lutzoni F."/>
            <person name="Magnuson J."/>
            <person name="Mondo S."/>
            <person name="Nolan M."/>
            <person name="Ohm R."/>
            <person name="Pangilinan J."/>
            <person name="Park H.-J."/>
            <person name="Ramirez L."/>
            <person name="Alfaro M."/>
            <person name="Sun H."/>
            <person name="Tritt A."/>
            <person name="Yoshinaga Y."/>
            <person name="Zwiers L.-H."/>
            <person name="Turgeon B."/>
            <person name="Goodwin S."/>
            <person name="Spatafora J."/>
            <person name="Crous P."/>
            <person name="Grigoriev I."/>
        </authorList>
    </citation>
    <scope>NUCLEOTIDE SEQUENCE</scope>
    <source>
        <strain evidence="2">CBS 627.86</strain>
    </source>
</reference>
<gene>
    <name evidence="2" type="ORF">BDV96DRAFT_574255</name>
</gene>
<sequence>MSVTYTFGPPGTWFFESPSMWRMRNLPPGLNQLFAGPSCEVAHSVELAFGENGSYVFAYKNKNGMNSITANNIPPSLHAFLFAKSPQGRLIRDIANLEVTLGPNGSYFATDLKSSAWANLPVEMERYLQSIRNAQGQLTQSFRCVQLGINGNYMAITMQHGGCWDVSSYPALDQLLTGVKLAAGNQGGMFKSIKYVWLDSHDTRPQEGHWMVFDSSNNSQGEVPDDALQDCEAIMNSIPTLVTTPTSTSNVGPSPSQNPGSPSSVLNSGMQLTNGVANLANIANGGSGSGGGADSGVGGVFYDQLQQFDWSSLQAVALAAIQ</sequence>